<dbReference type="Proteomes" id="UP001178508">
    <property type="component" value="Chromosome 12"/>
</dbReference>
<keyword evidence="1" id="KW-0175">Coiled coil</keyword>
<evidence type="ECO:0000313" key="3">
    <source>
        <dbReference type="EMBL" id="CAJ1069080.1"/>
    </source>
</evidence>
<dbReference type="Pfam" id="PF15252">
    <property type="entry name" value="DUF4589"/>
    <property type="match status" value="1"/>
</dbReference>
<feature type="compositionally biased region" description="Low complexity" evidence="2">
    <location>
        <begin position="65"/>
        <end position="86"/>
    </location>
</feature>
<accession>A0AAV1G6E2</accession>
<dbReference type="PANTHER" id="PTHR15917:SF0">
    <property type="entry name" value="PROTEIN LARGEN"/>
    <property type="match status" value="1"/>
</dbReference>
<evidence type="ECO:0000256" key="2">
    <source>
        <dbReference type="SAM" id="MobiDB-lite"/>
    </source>
</evidence>
<reference evidence="3" key="1">
    <citation type="submission" date="2023-08" db="EMBL/GenBank/DDBJ databases">
        <authorList>
            <person name="Alioto T."/>
            <person name="Alioto T."/>
            <person name="Gomez Garrido J."/>
        </authorList>
    </citation>
    <scope>NUCLEOTIDE SEQUENCE</scope>
</reference>
<dbReference type="EMBL" id="OY660875">
    <property type="protein sequence ID" value="CAJ1069080.1"/>
    <property type="molecule type" value="Genomic_DNA"/>
</dbReference>
<dbReference type="InterPro" id="IPR027997">
    <property type="entry name" value="Largen/INSYN1"/>
</dbReference>
<evidence type="ECO:0000256" key="1">
    <source>
        <dbReference type="ARBA" id="ARBA00023054"/>
    </source>
</evidence>
<keyword evidence="4" id="KW-1185">Reference proteome</keyword>
<feature type="compositionally biased region" description="Basic and acidic residues" evidence="2">
    <location>
        <begin position="208"/>
        <end position="228"/>
    </location>
</feature>
<protein>
    <submittedName>
        <fullName evidence="3">Protein Largen isoform X1</fullName>
    </submittedName>
</protein>
<organism evidence="3 4">
    <name type="scientific">Xyrichtys novacula</name>
    <name type="common">Pearly razorfish</name>
    <name type="synonym">Hemipteronotus novacula</name>
    <dbReference type="NCBI Taxonomy" id="13765"/>
    <lineage>
        <taxon>Eukaryota</taxon>
        <taxon>Metazoa</taxon>
        <taxon>Chordata</taxon>
        <taxon>Craniata</taxon>
        <taxon>Vertebrata</taxon>
        <taxon>Euteleostomi</taxon>
        <taxon>Actinopterygii</taxon>
        <taxon>Neopterygii</taxon>
        <taxon>Teleostei</taxon>
        <taxon>Neoteleostei</taxon>
        <taxon>Acanthomorphata</taxon>
        <taxon>Eupercaria</taxon>
        <taxon>Labriformes</taxon>
        <taxon>Labridae</taxon>
        <taxon>Xyrichtys</taxon>
    </lineage>
</organism>
<dbReference type="GO" id="GO:0045727">
    <property type="term" value="P:positive regulation of translation"/>
    <property type="evidence" value="ECO:0007669"/>
    <property type="project" value="TreeGrafter"/>
</dbReference>
<name>A0AAV1G6E2_XYRNO</name>
<evidence type="ECO:0000313" key="4">
    <source>
        <dbReference type="Proteomes" id="UP001178508"/>
    </source>
</evidence>
<feature type="region of interest" description="Disordered" evidence="2">
    <location>
        <begin position="61"/>
        <end position="86"/>
    </location>
</feature>
<dbReference type="PANTHER" id="PTHR15917">
    <property type="match status" value="1"/>
</dbReference>
<proteinExistence type="predicted"/>
<dbReference type="GO" id="GO:0045793">
    <property type="term" value="P:positive regulation of cell size"/>
    <property type="evidence" value="ECO:0007669"/>
    <property type="project" value="TreeGrafter"/>
</dbReference>
<dbReference type="AlphaFoldDB" id="A0AAV1G6E2"/>
<gene>
    <name evidence="3" type="ORF">XNOV1_A015300</name>
</gene>
<feature type="region of interest" description="Disordered" evidence="2">
    <location>
        <begin position="197"/>
        <end position="228"/>
    </location>
</feature>
<sequence>MSGTPNAEAEGVVSKVQVKKEIKTIVENLETILGDLKDVAKELKEVVHDIDTLTGDLQLEEDGLTDSSKTDTLNSSSSSTTTTTTASSLEKMKLFPDDCIFKPPATIAPAPVHPPMVLTVLKKPHPPLPPPRLTPLRGEEHNTKNLPHPTLVLSGNISKAAGSAMRNGSVFPLKPNRDLFSSTPCFISNDGIPETGLVPTLPRPMPLLRHEKNKCPKAPGRESRERERVRFSEKVQYHGYCPDCDLQYDVDDTELHIQAELNDLRLSPVHCCSSSPPPLPPHALPHELMLENGGLPMSHSFPPTTNTPPPCVPPHPPSLKPQKTILRKSTTTTVNFGLANQREEILGKRKQKDGYAEWNGEKAIIMGTEMCTGRSGRSGPIEIRTDACFT</sequence>